<dbReference type="NCBIfam" id="TIGR02937">
    <property type="entry name" value="sigma70-ECF"/>
    <property type="match status" value="1"/>
</dbReference>
<feature type="domain" description="RNA polymerase sigma-70 region 2" evidence="5">
    <location>
        <begin position="29"/>
        <end position="93"/>
    </location>
</feature>
<dbReference type="SUPFAM" id="SSF88946">
    <property type="entry name" value="Sigma2 domain of RNA polymerase sigma factors"/>
    <property type="match status" value="1"/>
</dbReference>
<dbReference type="Pfam" id="PF04542">
    <property type="entry name" value="Sigma70_r2"/>
    <property type="match status" value="1"/>
</dbReference>
<evidence type="ECO:0000256" key="3">
    <source>
        <dbReference type="ARBA" id="ARBA00023082"/>
    </source>
</evidence>
<name>A0ABU7SG52_9ACTN</name>
<dbReference type="InterPro" id="IPR013325">
    <property type="entry name" value="RNA_pol_sigma_r2"/>
</dbReference>
<dbReference type="PANTHER" id="PTHR43133:SF25">
    <property type="entry name" value="RNA POLYMERASE SIGMA FACTOR RFAY-RELATED"/>
    <property type="match status" value="1"/>
</dbReference>
<keyword evidence="2" id="KW-0805">Transcription regulation</keyword>
<dbReference type="RefSeq" id="WP_331209189.1">
    <property type="nucleotide sequence ID" value="NZ_JAZGQL010000014.1"/>
</dbReference>
<dbReference type="InterPro" id="IPR013249">
    <property type="entry name" value="RNA_pol_sigma70_r4_t2"/>
</dbReference>
<dbReference type="Gene3D" id="1.10.10.10">
    <property type="entry name" value="Winged helix-like DNA-binding domain superfamily/Winged helix DNA-binding domain"/>
    <property type="match status" value="1"/>
</dbReference>
<dbReference type="CDD" id="cd06171">
    <property type="entry name" value="Sigma70_r4"/>
    <property type="match status" value="1"/>
</dbReference>
<organism evidence="7 8">
    <name type="scientific">Plantactinospora veratri</name>
    <dbReference type="NCBI Taxonomy" id="1436122"/>
    <lineage>
        <taxon>Bacteria</taxon>
        <taxon>Bacillati</taxon>
        <taxon>Actinomycetota</taxon>
        <taxon>Actinomycetes</taxon>
        <taxon>Micromonosporales</taxon>
        <taxon>Micromonosporaceae</taxon>
        <taxon>Plantactinospora</taxon>
    </lineage>
</organism>
<feature type="domain" description="RNA polymerase sigma factor 70 region 4 type 2" evidence="6">
    <location>
        <begin position="121"/>
        <end position="173"/>
    </location>
</feature>
<dbReference type="Pfam" id="PF08281">
    <property type="entry name" value="Sigma70_r4_2"/>
    <property type="match status" value="1"/>
</dbReference>
<dbReference type="InterPro" id="IPR039425">
    <property type="entry name" value="RNA_pol_sigma-70-like"/>
</dbReference>
<sequence>MPSGVVDLEGLARDAALGDRDALDRLLVAVRPDVLRMSARFLPNREDAEEACQDTLLAVARGIAGFDGRSAFRTWLHRVAANRARSTYAALRRRFEAEGSGGPMPEPPDPRRTSVIAGTRLDLLDALDAIGPDLAEPVALRDVLGLPYREIAGLLGGPEGTVKSRIHQGRRRLRDLLTDAGV</sequence>
<evidence type="ECO:0000313" key="8">
    <source>
        <dbReference type="Proteomes" id="UP001339911"/>
    </source>
</evidence>
<comment type="caution">
    <text evidence="7">The sequence shown here is derived from an EMBL/GenBank/DDBJ whole genome shotgun (WGS) entry which is preliminary data.</text>
</comment>
<dbReference type="InterPro" id="IPR007627">
    <property type="entry name" value="RNA_pol_sigma70_r2"/>
</dbReference>
<dbReference type="InterPro" id="IPR014284">
    <property type="entry name" value="RNA_pol_sigma-70_dom"/>
</dbReference>
<dbReference type="Proteomes" id="UP001339911">
    <property type="component" value="Unassembled WGS sequence"/>
</dbReference>
<evidence type="ECO:0000313" key="7">
    <source>
        <dbReference type="EMBL" id="MEE6308901.1"/>
    </source>
</evidence>
<dbReference type="Gene3D" id="1.10.1740.10">
    <property type="match status" value="1"/>
</dbReference>
<protein>
    <submittedName>
        <fullName evidence="7">RNA polymerase sigma factor</fullName>
    </submittedName>
</protein>
<dbReference type="SUPFAM" id="SSF88659">
    <property type="entry name" value="Sigma3 and sigma4 domains of RNA polymerase sigma factors"/>
    <property type="match status" value="1"/>
</dbReference>
<evidence type="ECO:0000256" key="2">
    <source>
        <dbReference type="ARBA" id="ARBA00023015"/>
    </source>
</evidence>
<dbReference type="InterPro" id="IPR036388">
    <property type="entry name" value="WH-like_DNA-bd_sf"/>
</dbReference>
<evidence type="ECO:0000259" key="6">
    <source>
        <dbReference type="Pfam" id="PF08281"/>
    </source>
</evidence>
<comment type="similarity">
    <text evidence="1">Belongs to the sigma-70 factor family. ECF subfamily.</text>
</comment>
<reference evidence="7 8" key="1">
    <citation type="submission" date="2024-01" db="EMBL/GenBank/DDBJ databases">
        <title>Genome insights into Plantactinospora veratri sp. nov.</title>
        <authorList>
            <person name="Wang L."/>
        </authorList>
    </citation>
    <scope>NUCLEOTIDE SEQUENCE [LARGE SCALE GENOMIC DNA]</scope>
    <source>
        <strain evidence="7 8">NEAU-FHS4</strain>
    </source>
</reference>
<accession>A0ABU7SG52</accession>
<keyword evidence="4" id="KW-0804">Transcription</keyword>
<keyword evidence="8" id="KW-1185">Reference proteome</keyword>
<dbReference type="InterPro" id="IPR013324">
    <property type="entry name" value="RNA_pol_sigma_r3/r4-like"/>
</dbReference>
<dbReference type="EMBL" id="JAZGQL010000014">
    <property type="protein sequence ID" value="MEE6308901.1"/>
    <property type="molecule type" value="Genomic_DNA"/>
</dbReference>
<evidence type="ECO:0000256" key="1">
    <source>
        <dbReference type="ARBA" id="ARBA00010641"/>
    </source>
</evidence>
<dbReference type="PANTHER" id="PTHR43133">
    <property type="entry name" value="RNA POLYMERASE ECF-TYPE SIGMA FACTO"/>
    <property type="match status" value="1"/>
</dbReference>
<gene>
    <name evidence="7" type="ORF">V1634_18880</name>
</gene>
<proteinExistence type="inferred from homology"/>
<keyword evidence="3" id="KW-0731">Sigma factor</keyword>
<evidence type="ECO:0000259" key="5">
    <source>
        <dbReference type="Pfam" id="PF04542"/>
    </source>
</evidence>
<evidence type="ECO:0000256" key="4">
    <source>
        <dbReference type="ARBA" id="ARBA00023163"/>
    </source>
</evidence>